<evidence type="ECO:0000313" key="5">
    <source>
        <dbReference type="Proteomes" id="UP000027980"/>
    </source>
</evidence>
<dbReference type="RefSeq" id="WP_038564385.1">
    <property type="nucleotide sequence ID" value="NZ_CP008876.1"/>
</dbReference>
<reference evidence="4 5" key="1">
    <citation type="submission" date="2014-07" db="EMBL/GenBank/DDBJ databases">
        <title>Complete genome sequence of a moderately halophilic bacterium Terribacillus aidingensis MP602, isolated from Cryptomeria fortunei in Tianmu mountain in China.</title>
        <authorList>
            <person name="Wang Y."/>
            <person name="Lu P."/>
            <person name="Zhang L."/>
        </authorList>
    </citation>
    <scope>NUCLEOTIDE SEQUENCE [LARGE SCALE GENOMIC DNA]</scope>
    <source>
        <strain evidence="4 5">MP602</strain>
    </source>
</reference>
<evidence type="ECO:0000313" key="4">
    <source>
        <dbReference type="EMBL" id="AIF67994.1"/>
    </source>
</evidence>
<dbReference type="InterPro" id="IPR009430">
    <property type="entry name" value="GvpL/GvpF"/>
</dbReference>
<dbReference type="Proteomes" id="UP000027980">
    <property type="component" value="Chromosome"/>
</dbReference>
<dbReference type="PANTHER" id="PTHR36852">
    <property type="entry name" value="PROTEIN GVPL 2"/>
    <property type="match status" value="1"/>
</dbReference>
<keyword evidence="1" id="KW-0304">Gas vesicle</keyword>
<sequence>MGQKENYIYLYGIVPVYELDKTPFSSFVGIDKEQKAAISTYGDIAAIYTEVDAEAYEGEALESRMKDDLEWLQESAMHHHEVLLSLQKKYTLIPMKFCTIYLSQDSLEGKMREQADTIQSLFIRIKDSEEWNLKIYCDDEPLREHVLQHSPSIKEKMQELESLSPGRQFFEKRKIDQLVDGELEKEKNQFCEQIHAELTEIATEEKVKTAWSKDVTGRELEMSWNSVYLIQENQVEAFLKLVEQKNEESASSGWRFEATGPWPAYHFVY</sequence>
<dbReference type="EMBL" id="CP008876">
    <property type="protein sequence ID" value="AIF67994.1"/>
    <property type="molecule type" value="Genomic_DNA"/>
</dbReference>
<dbReference type="HOGENOM" id="CLU_065736_0_0_9"/>
<dbReference type="GO" id="GO:0031412">
    <property type="term" value="P:gas vesicle organization"/>
    <property type="evidence" value="ECO:0007669"/>
    <property type="project" value="InterPro"/>
</dbReference>
<evidence type="ECO:0000256" key="2">
    <source>
        <dbReference type="ARBA" id="ARBA00035108"/>
    </source>
</evidence>
<organism evidence="4 5">
    <name type="scientific">Terribacillus saccharophilus</name>
    <dbReference type="NCBI Taxonomy" id="361277"/>
    <lineage>
        <taxon>Bacteria</taxon>
        <taxon>Bacillati</taxon>
        <taxon>Bacillota</taxon>
        <taxon>Bacilli</taxon>
        <taxon>Bacillales</taxon>
        <taxon>Bacillaceae</taxon>
        <taxon>Terribacillus</taxon>
    </lineage>
</organism>
<evidence type="ECO:0000256" key="3">
    <source>
        <dbReference type="ARBA" id="ARBA00035643"/>
    </source>
</evidence>
<comment type="similarity">
    <text evidence="3">Belongs to the gas vesicle GvpF/GvpL family.</text>
</comment>
<dbReference type="OrthoDB" id="146444at2"/>
<protein>
    <recommendedName>
        <fullName evidence="6">Gas vesicle protein GvpL</fullName>
    </recommendedName>
</protein>
<gene>
    <name evidence="4" type="ORF">GZ22_16045</name>
</gene>
<comment type="subcellular location">
    <subcellularLocation>
        <location evidence="2">Gas vesicle</location>
    </subcellularLocation>
</comment>
<name>A0A075LNM8_9BACI</name>
<dbReference type="GeneID" id="34221169"/>
<evidence type="ECO:0000256" key="1">
    <source>
        <dbReference type="ARBA" id="ARBA00022987"/>
    </source>
</evidence>
<dbReference type="KEGG" id="tap:GZ22_16045"/>
<dbReference type="GO" id="GO:0031411">
    <property type="term" value="C:gas vesicle"/>
    <property type="evidence" value="ECO:0007669"/>
    <property type="project" value="UniProtKB-SubCell"/>
</dbReference>
<accession>A0A075LNM8</accession>
<evidence type="ECO:0008006" key="6">
    <source>
        <dbReference type="Google" id="ProtNLM"/>
    </source>
</evidence>
<dbReference type="PANTHER" id="PTHR36852:SF1">
    <property type="entry name" value="PROTEIN GVPL 2"/>
    <property type="match status" value="1"/>
</dbReference>
<proteinExistence type="inferred from homology"/>
<dbReference type="Pfam" id="PF06386">
    <property type="entry name" value="GvpL_GvpF"/>
    <property type="match status" value="1"/>
</dbReference>
<dbReference type="AlphaFoldDB" id="A0A075LNM8"/>